<reference evidence="2 3" key="1">
    <citation type="submission" date="2015-12" db="EMBL/GenBank/DDBJ databases">
        <title>The genome of Folsomia candida.</title>
        <authorList>
            <person name="Faddeeva A."/>
            <person name="Derks M.F."/>
            <person name="Anvar Y."/>
            <person name="Smit S."/>
            <person name="Van Straalen N."/>
            <person name="Roelofs D."/>
        </authorList>
    </citation>
    <scope>NUCLEOTIDE SEQUENCE [LARGE SCALE GENOMIC DNA]</scope>
    <source>
        <strain evidence="2 3">VU population</strain>
        <tissue evidence="2">Whole body</tissue>
    </source>
</reference>
<keyword evidence="1" id="KW-0472">Membrane</keyword>
<gene>
    <name evidence="2" type="ORF">Fcan01_16850</name>
</gene>
<comment type="caution">
    <text evidence="2">The sequence shown here is derived from an EMBL/GenBank/DDBJ whole genome shotgun (WGS) entry which is preliminary data.</text>
</comment>
<keyword evidence="1" id="KW-1133">Transmembrane helix</keyword>
<organism evidence="2 3">
    <name type="scientific">Folsomia candida</name>
    <name type="common">Springtail</name>
    <dbReference type="NCBI Taxonomy" id="158441"/>
    <lineage>
        <taxon>Eukaryota</taxon>
        <taxon>Metazoa</taxon>
        <taxon>Ecdysozoa</taxon>
        <taxon>Arthropoda</taxon>
        <taxon>Hexapoda</taxon>
        <taxon>Collembola</taxon>
        <taxon>Entomobryomorpha</taxon>
        <taxon>Isotomoidea</taxon>
        <taxon>Isotomidae</taxon>
        <taxon>Proisotominae</taxon>
        <taxon>Folsomia</taxon>
    </lineage>
</organism>
<dbReference type="Gene3D" id="3.30.70.1990">
    <property type="match status" value="1"/>
</dbReference>
<feature type="transmembrane region" description="Helical" evidence="1">
    <location>
        <begin position="166"/>
        <end position="187"/>
    </location>
</feature>
<accession>A0A226DV09</accession>
<evidence type="ECO:0000313" key="2">
    <source>
        <dbReference type="EMBL" id="OXA48056.1"/>
    </source>
</evidence>
<dbReference type="Proteomes" id="UP000198287">
    <property type="component" value="Unassembled WGS sequence"/>
</dbReference>
<feature type="transmembrane region" description="Helical" evidence="1">
    <location>
        <begin position="43"/>
        <end position="62"/>
    </location>
</feature>
<dbReference type="STRING" id="158441.A0A226DV09"/>
<feature type="transmembrane region" description="Helical" evidence="1">
    <location>
        <begin position="129"/>
        <end position="154"/>
    </location>
</feature>
<dbReference type="OrthoDB" id="5046242at2759"/>
<name>A0A226DV09_FOLCA</name>
<sequence>MLFTAGLKLLNLHLTYLRVILRIELLKFHPKRSEFVKSGGFSILKFSIVVLTGFTTLVNSFYTLIFTRLGKVETLFVALFAIGLSLASIFAIYLLHYLDDFKFLLSTLQRLDYAFGRHFSGYPNRNSILGLQFCFVSTLLVGIGGPFFLLLLNLYDPKMHPFLGSLVHWSIFVIGSFTVFILGNVFLGTSLSTIPVKSPSIIRRFARATRQIGLWIYGDYTEPATNHNMEIMATKFKTTLKNIHPFSKTLYMKTTEYFPHVTSDSIRKGFYSNFDSIQGDGGLYYGTTLLTLECVTNAIELGEKLVAKYF</sequence>
<dbReference type="AlphaFoldDB" id="A0A226DV09"/>
<evidence type="ECO:0000313" key="3">
    <source>
        <dbReference type="Proteomes" id="UP000198287"/>
    </source>
</evidence>
<proteinExistence type="predicted"/>
<protein>
    <submittedName>
        <fullName evidence="2">Uncharacterized protein</fullName>
    </submittedName>
</protein>
<dbReference type="Gene3D" id="3.50.50.60">
    <property type="entry name" value="FAD/NAD(P)-binding domain"/>
    <property type="match status" value="1"/>
</dbReference>
<dbReference type="EMBL" id="LNIX01000012">
    <property type="protein sequence ID" value="OXA48056.1"/>
    <property type="molecule type" value="Genomic_DNA"/>
</dbReference>
<keyword evidence="3" id="KW-1185">Reference proteome</keyword>
<evidence type="ECO:0000256" key="1">
    <source>
        <dbReference type="SAM" id="Phobius"/>
    </source>
</evidence>
<feature type="transmembrane region" description="Helical" evidence="1">
    <location>
        <begin position="74"/>
        <end position="95"/>
    </location>
</feature>
<keyword evidence="1" id="KW-0812">Transmembrane</keyword>
<dbReference type="InterPro" id="IPR036188">
    <property type="entry name" value="FAD/NAD-bd_sf"/>
</dbReference>